<sequence>MNTFAVALILALAVLGFTANAFKIGGSGLVRTHSKSQAIFMADPKKEKEEDGMDLDLEQMFDLFEDADKNVKGKDVGMKDAEPSVGESIMNIFGGSGKKKGGK</sequence>
<dbReference type="EMBL" id="HBIU01038726">
    <property type="protein sequence ID" value="CAE0638893.1"/>
    <property type="molecule type" value="Transcribed_RNA"/>
</dbReference>
<dbReference type="AlphaFoldDB" id="A0A6V1TAR4"/>
<evidence type="ECO:0000313" key="2">
    <source>
        <dbReference type="EMBL" id="CAE0638893.1"/>
    </source>
</evidence>
<feature type="signal peptide" evidence="1">
    <location>
        <begin position="1"/>
        <end position="21"/>
    </location>
</feature>
<proteinExistence type="predicted"/>
<accession>A0A6V1TAR4</accession>
<name>A0A6V1TAR4_HETAK</name>
<keyword evidence="1" id="KW-0732">Signal</keyword>
<feature type="chain" id="PRO_5030160824" evidence="1">
    <location>
        <begin position="22"/>
        <end position="103"/>
    </location>
</feature>
<evidence type="ECO:0000256" key="1">
    <source>
        <dbReference type="SAM" id="SignalP"/>
    </source>
</evidence>
<organism evidence="2">
    <name type="scientific">Heterosigma akashiwo</name>
    <name type="common">Chromophytic alga</name>
    <name type="synonym">Heterosigma carterae</name>
    <dbReference type="NCBI Taxonomy" id="2829"/>
    <lineage>
        <taxon>Eukaryota</taxon>
        <taxon>Sar</taxon>
        <taxon>Stramenopiles</taxon>
        <taxon>Ochrophyta</taxon>
        <taxon>Raphidophyceae</taxon>
        <taxon>Chattonellales</taxon>
        <taxon>Chattonellaceae</taxon>
        <taxon>Heterosigma</taxon>
    </lineage>
</organism>
<gene>
    <name evidence="2" type="ORF">HAKA00212_LOCUS17678</name>
</gene>
<protein>
    <submittedName>
        <fullName evidence="2">Uncharacterized protein</fullName>
    </submittedName>
</protein>
<reference evidence="2" key="1">
    <citation type="submission" date="2021-01" db="EMBL/GenBank/DDBJ databases">
        <authorList>
            <person name="Corre E."/>
            <person name="Pelletier E."/>
            <person name="Niang G."/>
            <person name="Scheremetjew M."/>
            <person name="Finn R."/>
            <person name="Kale V."/>
            <person name="Holt S."/>
            <person name="Cochrane G."/>
            <person name="Meng A."/>
            <person name="Brown T."/>
            <person name="Cohen L."/>
        </authorList>
    </citation>
    <scope>NUCLEOTIDE SEQUENCE</scope>
    <source>
        <strain evidence="2">CCMP3107</strain>
    </source>
</reference>